<evidence type="ECO:0000256" key="2">
    <source>
        <dbReference type="ARBA" id="ARBA00011838"/>
    </source>
</evidence>
<dbReference type="InterPro" id="IPR016082">
    <property type="entry name" value="Ribosomal_uL30_ferredoxin-like"/>
</dbReference>
<keyword evidence="4" id="KW-0687">Ribonucleoprotein</keyword>
<dbReference type="EMBL" id="LNQR01000078">
    <property type="protein sequence ID" value="KWT83412.1"/>
    <property type="molecule type" value="Genomic_DNA"/>
</dbReference>
<evidence type="ECO:0000313" key="8">
    <source>
        <dbReference type="Proteomes" id="UP000060487"/>
    </source>
</evidence>
<dbReference type="Pfam" id="PF00327">
    <property type="entry name" value="Ribosomal_L30"/>
    <property type="match status" value="1"/>
</dbReference>
<keyword evidence="3 7" id="KW-0689">Ribosomal protein</keyword>
<dbReference type="SUPFAM" id="SSF55129">
    <property type="entry name" value="Ribosomal protein L30p/L7e"/>
    <property type="match status" value="1"/>
</dbReference>
<proteinExistence type="inferred from homology"/>
<dbReference type="GO" id="GO:0005840">
    <property type="term" value="C:ribosome"/>
    <property type="evidence" value="ECO:0007669"/>
    <property type="project" value="UniProtKB-KW"/>
</dbReference>
<evidence type="ECO:0000259" key="6">
    <source>
        <dbReference type="Pfam" id="PF00327"/>
    </source>
</evidence>
<dbReference type="PANTHER" id="PTHR15892:SF2">
    <property type="entry name" value="LARGE RIBOSOMAL SUBUNIT PROTEIN UL30M"/>
    <property type="match status" value="1"/>
</dbReference>
<comment type="caution">
    <text evidence="7">The sequence shown here is derived from an EMBL/GenBank/DDBJ whole genome shotgun (WGS) entry which is preliminary data.</text>
</comment>
<comment type="similarity">
    <text evidence="1">Belongs to the universal ribosomal protein uL30 family.</text>
</comment>
<evidence type="ECO:0000256" key="1">
    <source>
        <dbReference type="ARBA" id="ARBA00007594"/>
    </source>
</evidence>
<dbReference type="InterPro" id="IPR005996">
    <property type="entry name" value="Ribosomal_uL30_bac-type"/>
</dbReference>
<dbReference type="Proteomes" id="UP000060487">
    <property type="component" value="Unassembled WGS sequence"/>
</dbReference>
<sequence>MVKITLMRSYEGLNERMRDTLRALGLRKRHMTVIKKKNPAIDGMLRKVSHLVKVETVEAA</sequence>
<evidence type="ECO:0000313" key="7">
    <source>
        <dbReference type="EMBL" id="KWT83412.1"/>
    </source>
</evidence>
<keyword evidence="8" id="KW-1185">Reference proteome</keyword>
<dbReference type="HAMAP" id="MF_01371_B">
    <property type="entry name" value="Ribosomal_uL30_B"/>
    <property type="match status" value="1"/>
</dbReference>
<evidence type="ECO:0000256" key="4">
    <source>
        <dbReference type="ARBA" id="ARBA00023274"/>
    </source>
</evidence>
<evidence type="ECO:0000256" key="3">
    <source>
        <dbReference type="ARBA" id="ARBA00022980"/>
    </source>
</evidence>
<name>A0ABR5SDM4_9BACT</name>
<dbReference type="PIRSF" id="PIRSF002211">
    <property type="entry name" value="Ribosomal_L30_bac-type"/>
    <property type="match status" value="1"/>
</dbReference>
<dbReference type="Gene3D" id="3.30.1390.20">
    <property type="entry name" value="Ribosomal protein L30, ferredoxin-like fold domain"/>
    <property type="match status" value="1"/>
</dbReference>
<dbReference type="RefSeq" id="WP_085052831.1">
    <property type="nucleotide sequence ID" value="NZ_LNQR01000078.1"/>
</dbReference>
<dbReference type="PANTHER" id="PTHR15892">
    <property type="entry name" value="MITOCHONDRIAL RIBOSOMAL PROTEIN L30"/>
    <property type="match status" value="1"/>
</dbReference>
<feature type="domain" description="Large ribosomal subunit protein uL30-like ferredoxin-like fold" evidence="6">
    <location>
        <begin position="2"/>
        <end position="52"/>
    </location>
</feature>
<evidence type="ECO:0000256" key="5">
    <source>
        <dbReference type="ARBA" id="ARBA00035492"/>
    </source>
</evidence>
<organism evidence="7 8">
    <name type="scientific">Candidatus Magnetominusculus xianensis</name>
    <dbReference type="NCBI Taxonomy" id="1748249"/>
    <lineage>
        <taxon>Bacteria</taxon>
        <taxon>Pseudomonadati</taxon>
        <taxon>Nitrospirota</taxon>
        <taxon>Nitrospiria</taxon>
        <taxon>Nitrospirales</taxon>
        <taxon>Nitrospiraceae</taxon>
        <taxon>Candidatus Magnetominusculus</taxon>
    </lineage>
</organism>
<protein>
    <recommendedName>
        <fullName evidence="5">50S ribosomal protein L30</fullName>
    </recommendedName>
</protein>
<dbReference type="NCBIfam" id="TIGR01308">
    <property type="entry name" value="rpmD_bact"/>
    <property type="match status" value="1"/>
</dbReference>
<gene>
    <name evidence="7" type="primary">rpmD</name>
    <name evidence="7" type="ORF">ASN18_2228</name>
</gene>
<reference evidence="7 8" key="1">
    <citation type="submission" date="2015-11" db="EMBL/GenBank/DDBJ databases">
        <authorList>
            <person name="Lin W."/>
        </authorList>
    </citation>
    <scope>NUCLEOTIDE SEQUENCE [LARGE SCALE GENOMIC DNA]</scope>
    <source>
        <strain evidence="7 8">HCH-1</strain>
    </source>
</reference>
<comment type="subunit">
    <text evidence="2">Part of the 50S ribosomal subunit.</text>
</comment>
<accession>A0ABR5SDM4</accession>
<dbReference type="InterPro" id="IPR036919">
    <property type="entry name" value="Ribo_uL30_ferredoxin-like_sf"/>
</dbReference>
<dbReference type="CDD" id="cd01658">
    <property type="entry name" value="Ribosomal_L30"/>
    <property type="match status" value="1"/>
</dbReference>